<feature type="compositionally biased region" description="Polar residues" evidence="1">
    <location>
        <begin position="327"/>
        <end position="343"/>
    </location>
</feature>
<feature type="compositionally biased region" description="Polar residues" evidence="1">
    <location>
        <begin position="417"/>
        <end position="430"/>
    </location>
</feature>
<gene>
    <name evidence="3" type="ORF">INT46_011337</name>
</gene>
<proteinExistence type="predicted"/>
<reference evidence="3" key="1">
    <citation type="submission" date="2020-12" db="EMBL/GenBank/DDBJ databases">
        <title>Metabolic potential, ecology and presence of endohyphal bacteria is reflected in genomic diversity of Mucoromycotina.</title>
        <authorList>
            <person name="Muszewska A."/>
            <person name="Okrasinska A."/>
            <person name="Steczkiewicz K."/>
            <person name="Drgas O."/>
            <person name="Orlowska M."/>
            <person name="Perlinska-Lenart U."/>
            <person name="Aleksandrzak-Piekarczyk T."/>
            <person name="Szatraj K."/>
            <person name="Zielenkiewicz U."/>
            <person name="Pilsyk S."/>
            <person name="Malc E."/>
            <person name="Mieczkowski P."/>
            <person name="Kruszewska J.S."/>
            <person name="Biernat P."/>
            <person name="Pawlowska J."/>
        </authorList>
    </citation>
    <scope>NUCLEOTIDE SEQUENCE</scope>
    <source>
        <strain evidence="3">CBS 226.32</strain>
    </source>
</reference>
<feature type="region of interest" description="Disordered" evidence="1">
    <location>
        <begin position="327"/>
        <end position="521"/>
    </location>
</feature>
<feature type="compositionally biased region" description="Basic and acidic residues" evidence="1">
    <location>
        <begin position="96"/>
        <end position="112"/>
    </location>
</feature>
<dbReference type="Proteomes" id="UP000650833">
    <property type="component" value="Unassembled WGS sequence"/>
</dbReference>
<feature type="compositionally biased region" description="Low complexity" evidence="1">
    <location>
        <begin position="391"/>
        <end position="401"/>
    </location>
</feature>
<name>A0A8H7QL13_9FUNG</name>
<dbReference type="Pfam" id="PF10390">
    <property type="entry name" value="ELL"/>
    <property type="match status" value="1"/>
</dbReference>
<dbReference type="EMBL" id="JAEPRC010000586">
    <property type="protein sequence ID" value="KAG2194441.1"/>
    <property type="molecule type" value="Genomic_DNA"/>
</dbReference>
<feature type="compositionally biased region" description="Low complexity" evidence="1">
    <location>
        <begin position="150"/>
        <end position="185"/>
    </location>
</feature>
<feature type="domain" description="RNA polymerase II elongation factor ELL N-terminal" evidence="2">
    <location>
        <begin position="143"/>
        <end position="282"/>
    </location>
</feature>
<dbReference type="AlphaFoldDB" id="A0A8H7QL13"/>
<sequence length="639" mass="71559">MAGEKIINFKLDAQTIEKLTKQKSLHVEYKKTGVFVSEISNEYFELVLNDARIRLDMMKGPTSPEADATYFNNNSSTLHFLGDTILATPTIKRVEEKKHTKESVEQRDKVARGIELLDIPSTTDNSSTPPSNKPTKTSLKKSSSSKKSKSNNINSNIPTPTTPSSSSKGSNTPQKTPKSSKSSKSFDPPVTKTPSPSEEKYSMKSRILQRLAIQPWSLIEITKSLNRSQLERCEQLEVKHILDMVAIPIKKDERKKFCLKPNLYKDIQIWTWPFYSSTDKQTAAANAKEAYDLLQSQGFEIDRSNLYHPDSPYKPPVITSPMLANSKKTLSPLNNRKPLTQQQEKGKGRLTPVDHVSPSTPLLPSKHSSPQKSKPITPTQSSVQTPPPPQTAAAAAAAAAAHLKPSSANKKFASKALPQQQNGGTVTTPEKLSPPTKRKILMNDDVDVPSRDALIVPTPRHKKRTKESAPVSTPTPPKSTKVSTTSSSSSSVAPTPSQPAAVPLPPQPTASKEPTSIRPVNIRNQHKFNAYCYSYIKQQKDYNRIKRFFKNNFPQYIKVLQSTEPPKGTKRSYYDLNAEYQEMLKTNYLKQGDDEQAFKEAQDFLVDCNNKRRRLNYMWTSIKQNLDEHHYTIPKSLCK</sequence>
<dbReference type="GO" id="GO:0008023">
    <property type="term" value="C:transcription elongation factor complex"/>
    <property type="evidence" value="ECO:0007669"/>
    <property type="project" value="InterPro"/>
</dbReference>
<dbReference type="InterPro" id="IPR019464">
    <property type="entry name" value="ELL_N"/>
</dbReference>
<dbReference type="InterPro" id="IPR036390">
    <property type="entry name" value="WH_DNA-bd_sf"/>
</dbReference>
<evidence type="ECO:0000256" key="1">
    <source>
        <dbReference type="SAM" id="MobiDB-lite"/>
    </source>
</evidence>
<feature type="compositionally biased region" description="Low complexity" evidence="1">
    <location>
        <begin position="362"/>
        <end position="384"/>
    </location>
</feature>
<feature type="compositionally biased region" description="Low complexity" evidence="1">
    <location>
        <begin position="119"/>
        <end position="142"/>
    </location>
</feature>
<feature type="compositionally biased region" description="Low complexity" evidence="1">
    <location>
        <begin position="468"/>
        <end position="501"/>
    </location>
</feature>
<evidence type="ECO:0000259" key="2">
    <source>
        <dbReference type="Pfam" id="PF10390"/>
    </source>
</evidence>
<protein>
    <recommendedName>
        <fullName evidence="2">RNA polymerase II elongation factor ELL N-terminal domain-containing protein</fullName>
    </recommendedName>
</protein>
<dbReference type="GO" id="GO:0006368">
    <property type="term" value="P:transcription elongation by RNA polymerase II"/>
    <property type="evidence" value="ECO:0007669"/>
    <property type="project" value="InterPro"/>
</dbReference>
<feature type="region of interest" description="Disordered" evidence="1">
    <location>
        <begin position="96"/>
        <end position="202"/>
    </location>
</feature>
<comment type="caution">
    <text evidence="3">The sequence shown here is derived from an EMBL/GenBank/DDBJ whole genome shotgun (WGS) entry which is preliminary data.</text>
</comment>
<dbReference type="SUPFAM" id="SSF46785">
    <property type="entry name" value="Winged helix' DNA-binding domain"/>
    <property type="match status" value="1"/>
</dbReference>
<accession>A0A8H7QL13</accession>
<dbReference type="Gene3D" id="1.10.10.2670">
    <property type="entry name" value="E3 ubiquitin-protein ligase"/>
    <property type="match status" value="1"/>
</dbReference>
<keyword evidence="4" id="KW-1185">Reference proteome</keyword>
<evidence type="ECO:0000313" key="3">
    <source>
        <dbReference type="EMBL" id="KAG2194441.1"/>
    </source>
</evidence>
<dbReference type="InterPro" id="IPR042065">
    <property type="entry name" value="E3_ELL-like"/>
</dbReference>
<dbReference type="OrthoDB" id="2587563at2759"/>
<evidence type="ECO:0000313" key="4">
    <source>
        <dbReference type="Proteomes" id="UP000650833"/>
    </source>
</evidence>
<organism evidence="3 4">
    <name type="scientific">Mucor plumbeus</name>
    <dbReference type="NCBI Taxonomy" id="97098"/>
    <lineage>
        <taxon>Eukaryota</taxon>
        <taxon>Fungi</taxon>
        <taxon>Fungi incertae sedis</taxon>
        <taxon>Mucoromycota</taxon>
        <taxon>Mucoromycotina</taxon>
        <taxon>Mucoromycetes</taxon>
        <taxon>Mucorales</taxon>
        <taxon>Mucorineae</taxon>
        <taxon>Mucoraceae</taxon>
        <taxon>Mucor</taxon>
    </lineage>
</organism>